<dbReference type="GO" id="GO:0048038">
    <property type="term" value="F:quinone binding"/>
    <property type="evidence" value="ECO:0007669"/>
    <property type="project" value="UniProtKB-UniRule"/>
</dbReference>
<feature type="transmembrane region" description="Helical" evidence="2">
    <location>
        <begin position="6"/>
        <end position="24"/>
    </location>
</feature>
<gene>
    <name evidence="3" type="ORF">TDSAC_1706</name>
</gene>
<keyword evidence="2" id="KW-0812">Transmembrane</keyword>
<keyword evidence="2" id="KW-0472">Membrane</keyword>
<feature type="transmembrane region" description="Helical" evidence="2">
    <location>
        <begin position="145"/>
        <end position="165"/>
    </location>
</feature>
<dbReference type="PANTHER" id="PTHR33269">
    <property type="entry name" value="NADH-UBIQUINONE OXIDOREDUCTASE CHAIN 6"/>
    <property type="match status" value="1"/>
</dbReference>
<comment type="subcellular location">
    <subcellularLocation>
        <location evidence="2">Cell membrane</location>
        <topology evidence="2">Multi-pass membrane protein</topology>
    </subcellularLocation>
</comment>
<reference evidence="3 4" key="1">
    <citation type="submission" date="2017-04" db="EMBL/GenBank/DDBJ databases">
        <title>Genomic insights into metabolism of Thermodesulfobium acidiphilum.</title>
        <authorList>
            <person name="Toshchakov S.V."/>
            <person name="Frolov E.N."/>
            <person name="Kublanov I.V."/>
            <person name="Samarov N.I."/>
            <person name="Novikov A."/>
            <person name="Lebedinsky A.V."/>
            <person name="Bonch-Osmolovskaya E.A."/>
            <person name="Chernyh N.A."/>
        </authorList>
    </citation>
    <scope>NUCLEOTIDE SEQUENCE [LARGE SCALE GENOMIC DNA]</scope>
    <source>
        <strain evidence="3 4">3127-1</strain>
    </source>
</reference>
<dbReference type="PANTHER" id="PTHR33269:SF17">
    <property type="entry name" value="NADH-UBIQUINONE OXIDOREDUCTASE CHAIN 6"/>
    <property type="match status" value="1"/>
</dbReference>
<dbReference type="AlphaFoldDB" id="A0A2R4W300"/>
<organism evidence="3 4">
    <name type="scientific">Thermodesulfobium acidiphilum</name>
    <dbReference type="NCBI Taxonomy" id="1794699"/>
    <lineage>
        <taxon>Bacteria</taxon>
        <taxon>Pseudomonadati</taxon>
        <taxon>Thermodesulfobiota</taxon>
        <taxon>Thermodesulfobiia</taxon>
        <taxon>Thermodesulfobiales</taxon>
        <taxon>Thermodesulfobiaceae</taxon>
        <taxon>Thermodesulfobium</taxon>
    </lineage>
</organism>
<dbReference type="Proteomes" id="UP000244792">
    <property type="component" value="Chromosome"/>
</dbReference>
<dbReference type="Pfam" id="PF00499">
    <property type="entry name" value="Oxidored_q3"/>
    <property type="match status" value="1"/>
</dbReference>
<keyword evidence="2" id="KW-1133">Transmembrane helix</keyword>
<dbReference type="GO" id="GO:0008137">
    <property type="term" value="F:NADH dehydrogenase (ubiquinone) activity"/>
    <property type="evidence" value="ECO:0007669"/>
    <property type="project" value="UniProtKB-UniRule"/>
</dbReference>
<comment type="function">
    <text evidence="2">NDH-1 shuttles electrons from NADH, via FMN and iron-sulfur (Fe-S) centers, to quinones in the respiratory chain. Couples the redox reaction to proton translocation (for every two electrons transferred, four hydrogen ions are translocated across the cytoplasmic membrane), and thus conserves the redox energy in a proton gradient.</text>
</comment>
<proteinExistence type="inferred from homology"/>
<evidence type="ECO:0000313" key="4">
    <source>
        <dbReference type="Proteomes" id="UP000244792"/>
    </source>
</evidence>
<keyword evidence="2" id="KW-0520">NAD</keyword>
<dbReference type="RefSeq" id="WP_108310042.1">
    <property type="nucleotide sequence ID" value="NZ_CP020921.1"/>
</dbReference>
<keyword evidence="2" id="KW-1003">Cell membrane</keyword>
<feature type="transmembrane region" description="Helical" evidence="2">
    <location>
        <begin position="97"/>
        <end position="115"/>
    </location>
</feature>
<dbReference type="InterPro" id="IPR042106">
    <property type="entry name" value="Nuo/plastoQ_OxRdtase_6_NuoJ"/>
</dbReference>
<dbReference type="KEGG" id="taci:TDSAC_1706"/>
<sequence>MNIPVLFFSYFALASIIISLIVITRKNYIHAVLWTLLLFVHISGIYLFLNAEFFAMIQMIVYAGAILVMLIFVIMLLNVKHEDHLSDVSSLSIPKAFLVFCVLGVLAIVLQASYLNTTGKFSIDLVNKVSDAKLLGQVFYSEANLPLIIMGVVLFVPMIAAIVLAGKRSDE</sequence>
<name>A0A2R4W300_THEAF</name>
<dbReference type="EMBL" id="CP020921">
    <property type="protein sequence ID" value="AWB11042.1"/>
    <property type="molecule type" value="Genomic_DNA"/>
</dbReference>
<dbReference type="InterPro" id="IPR001457">
    <property type="entry name" value="NADH_UbQ/plastoQ_OxRdtase_su6"/>
</dbReference>
<protein>
    <recommendedName>
        <fullName evidence="2">NADH-quinone oxidoreductase subunit J</fullName>
        <ecNumber evidence="2">7.1.1.-</ecNumber>
    </recommendedName>
</protein>
<dbReference type="OrthoDB" id="9814997at2"/>
<feature type="transmembrane region" description="Helical" evidence="2">
    <location>
        <begin position="31"/>
        <end position="49"/>
    </location>
</feature>
<dbReference type="GO" id="GO:0005886">
    <property type="term" value="C:plasma membrane"/>
    <property type="evidence" value="ECO:0007669"/>
    <property type="project" value="UniProtKB-SubCell"/>
</dbReference>
<dbReference type="Gene3D" id="1.20.120.1200">
    <property type="entry name" value="NADH-ubiquinone/plastoquinone oxidoreductase chain 6, subunit NuoJ"/>
    <property type="match status" value="1"/>
</dbReference>
<comment type="similarity">
    <text evidence="1 2">Belongs to the complex I subunit 6 family.</text>
</comment>
<keyword evidence="4" id="KW-1185">Reference proteome</keyword>
<evidence type="ECO:0000256" key="2">
    <source>
        <dbReference type="RuleBase" id="RU004429"/>
    </source>
</evidence>
<comment type="catalytic activity">
    <reaction evidence="2">
        <text>a quinone + NADH + 5 H(+)(in) = a quinol + NAD(+) + 4 H(+)(out)</text>
        <dbReference type="Rhea" id="RHEA:57888"/>
        <dbReference type="ChEBI" id="CHEBI:15378"/>
        <dbReference type="ChEBI" id="CHEBI:24646"/>
        <dbReference type="ChEBI" id="CHEBI:57540"/>
        <dbReference type="ChEBI" id="CHEBI:57945"/>
        <dbReference type="ChEBI" id="CHEBI:132124"/>
    </reaction>
</comment>
<dbReference type="EC" id="7.1.1.-" evidence="2"/>
<accession>A0A2R4W300</accession>
<feature type="transmembrane region" description="Helical" evidence="2">
    <location>
        <begin position="55"/>
        <end position="77"/>
    </location>
</feature>
<keyword evidence="2" id="KW-0874">Quinone</keyword>
<evidence type="ECO:0000256" key="1">
    <source>
        <dbReference type="ARBA" id="ARBA00005698"/>
    </source>
</evidence>
<evidence type="ECO:0000313" key="3">
    <source>
        <dbReference type="EMBL" id="AWB11042.1"/>
    </source>
</evidence>